<sequence>MSIRKRSLRSAERNILRAIDNLDKGEYGPRFSHIQGECAADHIFHEKSDDRRTIRRETKKRARGKENYDHQQGNSVEGQTSHADIALTDGVQEACDVAEFQEGRESPVRKEMAMHKHMRVDGVGGDGIQDMHDIAEFQGEGVCLG</sequence>
<reference evidence="2" key="1">
    <citation type="submission" date="2021-11" db="EMBL/GenBank/DDBJ databases">
        <authorList>
            <person name="Herlambang A."/>
            <person name="Guo Y."/>
            <person name="Takashima Y."/>
            <person name="Nishizawa T."/>
        </authorList>
    </citation>
    <scope>NUCLEOTIDE SEQUENCE</scope>
    <source>
        <strain evidence="2">E1425</strain>
    </source>
</reference>
<dbReference type="Proteomes" id="UP000827284">
    <property type="component" value="Unassembled WGS sequence"/>
</dbReference>
<reference evidence="2" key="2">
    <citation type="journal article" date="2022" name="Microbiol. Resour. Announc.">
        <title>Whole-Genome Sequence of Entomortierella parvispora E1425, a Mucoromycotan Fungus Associated with Burkholderiaceae-Related Endosymbiotic Bacteria.</title>
        <authorList>
            <person name="Herlambang A."/>
            <person name="Guo Y."/>
            <person name="Takashima Y."/>
            <person name="Narisawa K."/>
            <person name="Ohta H."/>
            <person name="Nishizawa T."/>
        </authorList>
    </citation>
    <scope>NUCLEOTIDE SEQUENCE</scope>
    <source>
        <strain evidence="2">E1425</strain>
    </source>
</reference>
<dbReference type="AlphaFoldDB" id="A0A9P3H0K6"/>
<gene>
    <name evidence="2" type="ORF">EMPS_00341</name>
</gene>
<organism evidence="2 3">
    <name type="scientific">Entomortierella parvispora</name>
    <dbReference type="NCBI Taxonomy" id="205924"/>
    <lineage>
        <taxon>Eukaryota</taxon>
        <taxon>Fungi</taxon>
        <taxon>Fungi incertae sedis</taxon>
        <taxon>Mucoromycota</taxon>
        <taxon>Mortierellomycotina</taxon>
        <taxon>Mortierellomycetes</taxon>
        <taxon>Mortierellales</taxon>
        <taxon>Mortierellaceae</taxon>
        <taxon>Entomortierella</taxon>
    </lineage>
</organism>
<feature type="region of interest" description="Disordered" evidence="1">
    <location>
        <begin position="45"/>
        <end position="85"/>
    </location>
</feature>
<protein>
    <submittedName>
        <fullName evidence="2">Uncharacterized protein</fullName>
    </submittedName>
</protein>
<keyword evidence="3" id="KW-1185">Reference proteome</keyword>
<feature type="compositionally biased region" description="Polar residues" evidence="1">
    <location>
        <begin position="70"/>
        <end position="82"/>
    </location>
</feature>
<accession>A0A9P3H0K6</accession>
<evidence type="ECO:0000313" key="2">
    <source>
        <dbReference type="EMBL" id="GJJ67995.1"/>
    </source>
</evidence>
<dbReference type="EMBL" id="BQFW01000001">
    <property type="protein sequence ID" value="GJJ67995.1"/>
    <property type="molecule type" value="Genomic_DNA"/>
</dbReference>
<name>A0A9P3H0K6_9FUNG</name>
<comment type="caution">
    <text evidence="2">The sequence shown here is derived from an EMBL/GenBank/DDBJ whole genome shotgun (WGS) entry which is preliminary data.</text>
</comment>
<proteinExistence type="predicted"/>
<feature type="compositionally biased region" description="Basic and acidic residues" evidence="1">
    <location>
        <begin position="45"/>
        <end position="56"/>
    </location>
</feature>
<evidence type="ECO:0000313" key="3">
    <source>
        <dbReference type="Proteomes" id="UP000827284"/>
    </source>
</evidence>
<evidence type="ECO:0000256" key="1">
    <source>
        <dbReference type="SAM" id="MobiDB-lite"/>
    </source>
</evidence>